<dbReference type="RefSeq" id="WP_102197227.1">
    <property type="nucleotide sequence ID" value="NZ_NIPR01000064.1"/>
</dbReference>
<evidence type="ECO:0000256" key="1">
    <source>
        <dbReference type="ARBA" id="ARBA00004141"/>
    </source>
</evidence>
<accession>A0A2N7AQZ4</accession>
<protein>
    <recommendedName>
        <fullName evidence="16">DUF1211 domain-containing membrane protein</fullName>
    </recommendedName>
</protein>
<gene>
    <name evidence="14" type="ORF">CBP76_12680</name>
</gene>
<evidence type="ECO:0000256" key="9">
    <source>
        <dbReference type="ARBA" id="ARBA00023065"/>
    </source>
</evidence>
<name>A0A2N7AQZ4_9LACO</name>
<evidence type="ECO:0000256" key="13">
    <source>
        <dbReference type="SAM" id="Phobius"/>
    </source>
</evidence>
<dbReference type="AlphaFoldDB" id="A0A2N7AQZ4"/>
<proteinExistence type="inferred from homology"/>
<keyword evidence="5 13" id="KW-0812">Transmembrane</keyword>
<feature type="transmembrane region" description="Helical" evidence="13">
    <location>
        <begin position="70"/>
        <end position="95"/>
    </location>
</feature>
<keyword evidence="3" id="KW-0813">Transport</keyword>
<dbReference type="InterPro" id="IPR010617">
    <property type="entry name" value="TMEM175-like"/>
</dbReference>
<dbReference type="GO" id="GO:0016020">
    <property type="term" value="C:membrane"/>
    <property type="evidence" value="ECO:0007669"/>
    <property type="project" value="UniProtKB-SubCell"/>
</dbReference>
<comment type="catalytic activity">
    <reaction evidence="12">
        <text>K(+)(in) = K(+)(out)</text>
        <dbReference type="Rhea" id="RHEA:29463"/>
        <dbReference type="ChEBI" id="CHEBI:29103"/>
    </reaction>
</comment>
<keyword evidence="11" id="KW-0407">Ion channel</keyword>
<keyword evidence="6" id="KW-0631">Potassium channel</keyword>
<comment type="subcellular location">
    <subcellularLocation>
        <location evidence="1">Membrane</location>
        <topology evidence="1">Multi-pass membrane protein</topology>
    </subcellularLocation>
</comment>
<dbReference type="PANTHER" id="PTHR31462:SF5">
    <property type="entry name" value="ENDOSOMAL_LYSOSOMAL PROTON CHANNEL TMEM175"/>
    <property type="match status" value="1"/>
</dbReference>
<dbReference type="PANTHER" id="PTHR31462">
    <property type="entry name" value="ENDOSOMAL/LYSOSOMAL POTASSIUM CHANNEL TMEM175"/>
    <property type="match status" value="1"/>
</dbReference>
<organism evidence="14 15">
    <name type="scientific">Companilactobacillus nuruki</name>
    <dbReference type="NCBI Taxonomy" id="1993540"/>
    <lineage>
        <taxon>Bacteria</taxon>
        <taxon>Bacillati</taxon>
        <taxon>Bacillota</taxon>
        <taxon>Bacilli</taxon>
        <taxon>Lactobacillales</taxon>
        <taxon>Lactobacillaceae</taxon>
        <taxon>Companilactobacillus</taxon>
    </lineage>
</organism>
<keyword evidence="15" id="KW-1185">Reference proteome</keyword>
<dbReference type="Proteomes" id="UP000235649">
    <property type="component" value="Unassembled WGS sequence"/>
</dbReference>
<keyword evidence="7" id="KW-0630">Potassium</keyword>
<feature type="transmembrane region" description="Helical" evidence="13">
    <location>
        <begin position="146"/>
        <end position="169"/>
    </location>
</feature>
<comment type="similarity">
    <text evidence="2">Belongs to the TMEM175 family.</text>
</comment>
<keyword evidence="10 13" id="KW-0472">Membrane</keyword>
<evidence type="ECO:0000256" key="2">
    <source>
        <dbReference type="ARBA" id="ARBA00006920"/>
    </source>
</evidence>
<feature type="transmembrane region" description="Helical" evidence="13">
    <location>
        <begin position="107"/>
        <end position="126"/>
    </location>
</feature>
<keyword evidence="8 13" id="KW-1133">Transmembrane helix</keyword>
<evidence type="ECO:0000256" key="5">
    <source>
        <dbReference type="ARBA" id="ARBA00022692"/>
    </source>
</evidence>
<evidence type="ECO:0000256" key="8">
    <source>
        <dbReference type="ARBA" id="ARBA00022989"/>
    </source>
</evidence>
<evidence type="ECO:0000256" key="7">
    <source>
        <dbReference type="ARBA" id="ARBA00022958"/>
    </source>
</evidence>
<evidence type="ECO:0000256" key="3">
    <source>
        <dbReference type="ARBA" id="ARBA00022448"/>
    </source>
</evidence>
<evidence type="ECO:0000313" key="15">
    <source>
        <dbReference type="Proteomes" id="UP000235649"/>
    </source>
</evidence>
<evidence type="ECO:0000256" key="6">
    <source>
        <dbReference type="ARBA" id="ARBA00022826"/>
    </source>
</evidence>
<keyword evidence="9" id="KW-0406">Ion transport</keyword>
<evidence type="ECO:0000256" key="12">
    <source>
        <dbReference type="ARBA" id="ARBA00034430"/>
    </source>
</evidence>
<evidence type="ECO:0000313" key="14">
    <source>
        <dbReference type="EMBL" id="PMD67777.1"/>
    </source>
</evidence>
<evidence type="ECO:0000256" key="4">
    <source>
        <dbReference type="ARBA" id="ARBA00022538"/>
    </source>
</evidence>
<evidence type="ECO:0000256" key="10">
    <source>
        <dbReference type="ARBA" id="ARBA00023136"/>
    </source>
</evidence>
<dbReference type="GO" id="GO:0005267">
    <property type="term" value="F:potassium channel activity"/>
    <property type="evidence" value="ECO:0007669"/>
    <property type="project" value="UniProtKB-KW"/>
</dbReference>
<dbReference type="Pfam" id="PF06736">
    <property type="entry name" value="TMEM175"/>
    <property type="match status" value="1"/>
</dbReference>
<keyword evidence="4" id="KW-0633">Potassium transport</keyword>
<comment type="caution">
    <text evidence="14">The sequence shown here is derived from an EMBL/GenBank/DDBJ whole genome shotgun (WGS) entry which is preliminary data.</text>
</comment>
<dbReference type="GO" id="GO:0015252">
    <property type="term" value="F:proton channel activity"/>
    <property type="evidence" value="ECO:0007669"/>
    <property type="project" value="InterPro"/>
</dbReference>
<evidence type="ECO:0008006" key="16">
    <source>
        <dbReference type="Google" id="ProtNLM"/>
    </source>
</evidence>
<feature type="transmembrane region" description="Helical" evidence="13">
    <location>
        <begin position="35"/>
        <end position="58"/>
    </location>
</feature>
<sequence>MTKGRLESFTDAILAIIMTIMALEIHTPSAPTYKAFGTVLIPLFAYFVSFFGLTNLWIAHHHLFKNVKYISYRSVFANMCLLFWVTMVPISTSWVADFPQKALPERFFILVQLGWFIFIDLLIHSIEKDNPQIKDRLHISNWWTNVLFILFLIFPLPYSGLVIGTLVMIRVPILWIQREKDHELD</sequence>
<reference evidence="14 15" key="1">
    <citation type="submission" date="2017-05" db="EMBL/GenBank/DDBJ databases">
        <title>Lactobacillus nurukis nov., sp. nov., isolated from nuruk.</title>
        <authorList>
            <person name="Kim S.-J."/>
        </authorList>
    </citation>
    <scope>NUCLEOTIDE SEQUENCE [LARGE SCALE GENOMIC DNA]</scope>
    <source>
        <strain evidence="14 15">SYF10-1a</strain>
    </source>
</reference>
<dbReference type="EMBL" id="NIPR01000064">
    <property type="protein sequence ID" value="PMD67777.1"/>
    <property type="molecule type" value="Genomic_DNA"/>
</dbReference>
<evidence type="ECO:0000256" key="11">
    <source>
        <dbReference type="ARBA" id="ARBA00023303"/>
    </source>
</evidence>
<dbReference type="OrthoDB" id="7626281at2"/>